<dbReference type="RefSeq" id="WP_067852411.1">
    <property type="nucleotide sequence ID" value="NZ_LGTW01000015.1"/>
</dbReference>
<dbReference type="SUPFAM" id="SSF53254">
    <property type="entry name" value="Phosphoglycerate mutase-like"/>
    <property type="match status" value="1"/>
</dbReference>
<keyword evidence="10" id="KW-1185">Reference proteome</keyword>
<dbReference type="PIRSF" id="PIRSF000709">
    <property type="entry name" value="6PFK_2-Ptase"/>
    <property type="match status" value="1"/>
</dbReference>
<dbReference type="CDD" id="cd07067">
    <property type="entry name" value="HP_PGM_like"/>
    <property type="match status" value="1"/>
</dbReference>
<dbReference type="STRING" id="59750.AWC31_04520"/>
<evidence type="ECO:0000256" key="5">
    <source>
        <dbReference type="PIRSR" id="PIRSR613078-1"/>
    </source>
</evidence>
<name>A0A132PIC8_9MYCO</name>
<dbReference type="UniPathway" id="UPA00109">
    <property type="reaction ID" value="UER00186"/>
</dbReference>
<comment type="function">
    <text evidence="4 8">Catalyzes the interconversion of 2-phosphoglycerate and 3-phosphoglycerate.</text>
</comment>
<comment type="catalytic activity">
    <reaction evidence="4 8">
        <text>(2R)-2-phosphoglycerate = (2R)-3-phosphoglycerate</text>
        <dbReference type="Rhea" id="RHEA:15901"/>
        <dbReference type="ChEBI" id="CHEBI:58272"/>
        <dbReference type="ChEBI" id="CHEBI:58289"/>
        <dbReference type="EC" id="5.4.2.11"/>
    </reaction>
</comment>
<dbReference type="InterPro" id="IPR029033">
    <property type="entry name" value="His_PPase_superfam"/>
</dbReference>
<dbReference type="HAMAP" id="MF_01039">
    <property type="entry name" value="PGAM_GpmA"/>
    <property type="match status" value="1"/>
</dbReference>
<dbReference type="InterPro" id="IPR005952">
    <property type="entry name" value="Phosphogly_mut1"/>
</dbReference>
<reference evidence="9 10" key="1">
    <citation type="submission" date="2015-07" db="EMBL/GenBank/DDBJ databases">
        <title>A draft genome sequence of Mycobacterium wolinskyi.</title>
        <authorList>
            <person name="de Man T.J."/>
            <person name="Perry K.A."/>
            <person name="Coulliette A.D."/>
            <person name="Jensen B."/>
            <person name="Toney N.C."/>
            <person name="Limbago B.M."/>
            <person name="Noble-Wang J."/>
        </authorList>
    </citation>
    <scope>NUCLEOTIDE SEQUENCE [LARGE SCALE GENOMIC DNA]</scope>
    <source>
        <strain evidence="9 10">CDC_01</strain>
    </source>
</reference>
<comment type="caution">
    <text evidence="4">Lacks conserved residue(s) required for the propagation of feature annotation.</text>
</comment>
<dbReference type="PROSITE" id="PS00175">
    <property type="entry name" value="PG_MUTASE"/>
    <property type="match status" value="1"/>
</dbReference>
<feature type="binding site" evidence="4 6">
    <location>
        <begin position="120"/>
        <end position="121"/>
    </location>
    <ligand>
        <name>substrate</name>
    </ligand>
</feature>
<evidence type="ECO:0000313" key="10">
    <source>
        <dbReference type="Proteomes" id="UP000070612"/>
    </source>
</evidence>
<feature type="active site" description="Proton donor/acceptor" evidence="4 5">
    <location>
        <position position="93"/>
    </location>
</feature>
<sequence>MTKLRDSHVLLLLRHGESTANADDVFGGWLDFPLTNRGRDQAAAAGRLIREAGLRPTAVHTSVLMRAIDTATIALDELEPTATPIRRSWRLNERHYGVLQGRRRSSVRREFGTELFNDWRRSYHLTPPAMAPGDPAHPRHDARYAALPPNELPAAESLAAVRRRLVPYWQDAIAADLMAGHVTLVVAHGNSLRALCTHLDGLTPDQVRSLHIPTGVPLRYDLDGDLTPLVPGGVYLDPARATAGIAEVIAQGTR</sequence>
<proteinExistence type="inferred from homology"/>
<comment type="caution">
    <text evidence="9">The sequence shown here is derived from an EMBL/GenBank/DDBJ whole genome shotgun (WGS) entry which is preliminary data.</text>
</comment>
<dbReference type="GO" id="GO:0006096">
    <property type="term" value="P:glycolytic process"/>
    <property type="evidence" value="ECO:0007669"/>
    <property type="project" value="UniProtKB-UniRule"/>
</dbReference>
<dbReference type="GO" id="GO:0006094">
    <property type="term" value="P:gluconeogenesis"/>
    <property type="evidence" value="ECO:0007669"/>
    <property type="project" value="UniProtKB-UniRule"/>
</dbReference>
<dbReference type="AlphaFoldDB" id="A0A132PIC8"/>
<organism evidence="9 10">
    <name type="scientific">Mycolicibacterium wolinskyi</name>
    <dbReference type="NCBI Taxonomy" id="59750"/>
    <lineage>
        <taxon>Bacteria</taxon>
        <taxon>Bacillati</taxon>
        <taxon>Actinomycetota</taxon>
        <taxon>Actinomycetes</taxon>
        <taxon>Mycobacteriales</taxon>
        <taxon>Mycobacteriaceae</taxon>
        <taxon>Mycolicibacterium</taxon>
    </lineage>
</organism>
<evidence type="ECO:0000256" key="8">
    <source>
        <dbReference type="RuleBase" id="RU004512"/>
    </source>
</evidence>
<keyword evidence="3 4" id="KW-0413">Isomerase</keyword>
<dbReference type="NCBIfam" id="TIGR01258">
    <property type="entry name" value="pgm_1"/>
    <property type="match status" value="1"/>
</dbReference>
<dbReference type="PANTHER" id="PTHR11931">
    <property type="entry name" value="PHOSPHOGLYCERATE MUTASE"/>
    <property type="match status" value="1"/>
</dbReference>
<keyword evidence="2 4" id="KW-0324">Glycolysis</keyword>
<evidence type="ECO:0000313" key="9">
    <source>
        <dbReference type="EMBL" id="KWX22118.1"/>
    </source>
</evidence>
<evidence type="ECO:0000256" key="2">
    <source>
        <dbReference type="ARBA" id="ARBA00023152"/>
    </source>
</evidence>
<protein>
    <recommendedName>
        <fullName evidence="4 8">2,3-bisphosphoglycerate-dependent phosphoglycerate mutase</fullName>
        <shortName evidence="4">BPG-dependent PGAM</shortName>
        <shortName evidence="4">PGAM</shortName>
        <shortName evidence="4">Phosphoglyceromutase</shortName>
        <shortName evidence="4">dPGM</shortName>
        <ecNumber evidence="4 8">5.4.2.11</ecNumber>
    </recommendedName>
</protein>
<evidence type="ECO:0000256" key="6">
    <source>
        <dbReference type="PIRSR" id="PIRSR613078-2"/>
    </source>
</evidence>
<dbReference type="InterPro" id="IPR013078">
    <property type="entry name" value="His_Pase_superF_clade-1"/>
</dbReference>
<dbReference type="Gene3D" id="3.40.50.1240">
    <property type="entry name" value="Phosphoglycerate mutase-like"/>
    <property type="match status" value="1"/>
</dbReference>
<dbReference type="Pfam" id="PF00300">
    <property type="entry name" value="His_Phos_1"/>
    <property type="match status" value="1"/>
</dbReference>
<dbReference type="EC" id="5.4.2.11" evidence="4 8"/>
<evidence type="ECO:0000256" key="1">
    <source>
        <dbReference type="ARBA" id="ARBA00006717"/>
    </source>
</evidence>
<feature type="site" description="Transition state stabilizer" evidence="4 7">
    <location>
        <position position="188"/>
    </location>
</feature>
<feature type="binding site" evidence="4 6">
    <location>
        <begin position="93"/>
        <end position="96"/>
    </location>
    <ligand>
        <name>substrate</name>
    </ligand>
</feature>
<feature type="active site" description="Tele-phosphohistidine intermediate" evidence="4 5">
    <location>
        <position position="15"/>
    </location>
</feature>
<comment type="similarity">
    <text evidence="1 4">Belongs to the phosphoglycerate mutase family. BPG-dependent PGAM subfamily.</text>
</comment>
<keyword evidence="4" id="KW-0312">Gluconeogenesis</keyword>
<evidence type="ECO:0000256" key="7">
    <source>
        <dbReference type="PIRSR" id="PIRSR613078-3"/>
    </source>
</evidence>
<evidence type="ECO:0000256" key="3">
    <source>
        <dbReference type="ARBA" id="ARBA00023235"/>
    </source>
</evidence>
<comment type="pathway">
    <text evidence="4 8">Carbohydrate degradation; glycolysis; pyruvate from D-glyceraldehyde 3-phosphate: step 3/5.</text>
</comment>
<dbReference type="EMBL" id="LGTW01000015">
    <property type="protein sequence ID" value="KWX22118.1"/>
    <property type="molecule type" value="Genomic_DNA"/>
</dbReference>
<dbReference type="InterPro" id="IPR001345">
    <property type="entry name" value="PG/BPGM_mutase_AS"/>
</dbReference>
<dbReference type="GO" id="GO:0004619">
    <property type="term" value="F:phosphoglycerate mutase activity"/>
    <property type="evidence" value="ECO:0007669"/>
    <property type="project" value="UniProtKB-UniRule"/>
</dbReference>
<dbReference type="Proteomes" id="UP000070612">
    <property type="component" value="Unassembled WGS sequence"/>
</dbReference>
<feature type="binding site" evidence="4 6">
    <location>
        <begin position="14"/>
        <end position="21"/>
    </location>
    <ligand>
        <name>substrate</name>
    </ligand>
</feature>
<evidence type="ECO:0000256" key="4">
    <source>
        <dbReference type="HAMAP-Rule" id="MF_01039"/>
    </source>
</evidence>
<feature type="binding site" evidence="4 6">
    <location>
        <begin position="189"/>
        <end position="190"/>
    </location>
    <ligand>
        <name>substrate</name>
    </ligand>
</feature>
<dbReference type="SMART" id="SM00855">
    <property type="entry name" value="PGAM"/>
    <property type="match status" value="1"/>
</dbReference>
<feature type="binding site" evidence="4 6">
    <location>
        <position position="66"/>
    </location>
    <ligand>
        <name>substrate</name>
    </ligand>
</feature>
<accession>A0A132PIC8</accession>
<dbReference type="PATRIC" id="fig|59750.3.peg.1691"/>
<gene>
    <name evidence="4" type="primary">gpmA</name>
    <name evidence="9" type="ORF">AFM11_21715</name>
</gene>